<feature type="domain" description="Amidohydrolase-related" evidence="1">
    <location>
        <begin position="153"/>
        <end position="251"/>
    </location>
</feature>
<name>X0XD49_9ZZZZ</name>
<dbReference type="PANTHER" id="PTHR43383">
    <property type="entry name" value="NODULIN 6"/>
    <property type="match status" value="1"/>
</dbReference>
<dbReference type="SUPFAM" id="SSF51556">
    <property type="entry name" value="Metallo-dependent hydrolases"/>
    <property type="match status" value="1"/>
</dbReference>
<evidence type="ECO:0000259" key="1">
    <source>
        <dbReference type="Pfam" id="PF04909"/>
    </source>
</evidence>
<dbReference type="PANTHER" id="PTHR43383:SF2">
    <property type="entry name" value="AMIDOHYDROLASE 2 FAMILY PROTEIN"/>
    <property type="match status" value="1"/>
</dbReference>
<dbReference type="InterPro" id="IPR006680">
    <property type="entry name" value="Amidohydro-rel"/>
</dbReference>
<reference evidence="2" key="1">
    <citation type="journal article" date="2014" name="Front. Microbiol.">
        <title>High frequency of phylogenetically diverse reductive dehalogenase-homologous genes in deep subseafloor sedimentary metagenomes.</title>
        <authorList>
            <person name="Kawai M."/>
            <person name="Futagami T."/>
            <person name="Toyoda A."/>
            <person name="Takaki Y."/>
            <person name="Nishi S."/>
            <person name="Hori S."/>
            <person name="Arai W."/>
            <person name="Tsubouchi T."/>
            <person name="Morono Y."/>
            <person name="Uchiyama I."/>
            <person name="Ito T."/>
            <person name="Fujiyama A."/>
            <person name="Inagaki F."/>
            <person name="Takami H."/>
        </authorList>
    </citation>
    <scope>NUCLEOTIDE SEQUENCE</scope>
    <source>
        <strain evidence="2">Expedition CK06-06</strain>
    </source>
</reference>
<dbReference type="Gene3D" id="3.20.20.140">
    <property type="entry name" value="Metal-dependent hydrolases"/>
    <property type="match status" value="1"/>
</dbReference>
<dbReference type="Pfam" id="PF04909">
    <property type="entry name" value="Amidohydro_2"/>
    <property type="match status" value="1"/>
</dbReference>
<gene>
    <name evidence="2" type="ORF">S01H1_64225</name>
</gene>
<comment type="caution">
    <text evidence="2">The sequence shown here is derived from an EMBL/GenBank/DDBJ whole genome shotgun (WGS) entry which is preliminary data.</text>
</comment>
<dbReference type="AlphaFoldDB" id="X0XD49"/>
<sequence>NEAFKAARDRGGHYEFVLREKSGIALSIRDAMPDPYQETDDPFVFTLQANSFICPTHYSEMRAAGAKVGMEIHTLADWTEAARRYIEKHVDGKTRVVCLKSALAYMRSLRYDKVTYADAERAFNELFADCNLPDWRPPIKVAKVLEDFMMHYVCRVADDNKLVHQFHTGIQEGNGNFIYDANPTLLTNLFLEYRNARFDIFHMGYPYVMELGNLAKNFRNVFIDMCWGHAISPEAARRALVEWLDAVPANK</sequence>
<evidence type="ECO:0000313" key="2">
    <source>
        <dbReference type="EMBL" id="GAG41104.1"/>
    </source>
</evidence>
<dbReference type="GO" id="GO:0016787">
    <property type="term" value="F:hydrolase activity"/>
    <property type="evidence" value="ECO:0007669"/>
    <property type="project" value="InterPro"/>
</dbReference>
<proteinExistence type="predicted"/>
<feature type="non-terminal residue" evidence="2">
    <location>
        <position position="251"/>
    </location>
</feature>
<dbReference type="InterPro" id="IPR032466">
    <property type="entry name" value="Metal_Hydrolase"/>
</dbReference>
<organism evidence="2">
    <name type="scientific">marine sediment metagenome</name>
    <dbReference type="NCBI Taxonomy" id="412755"/>
    <lineage>
        <taxon>unclassified sequences</taxon>
        <taxon>metagenomes</taxon>
        <taxon>ecological metagenomes</taxon>
    </lineage>
</organism>
<protein>
    <recommendedName>
        <fullName evidence="1">Amidohydrolase-related domain-containing protein</fullName>
    </recommendedName>
</protein>
<feature type="non-terminal residue" evidence="2">
    <location>
        <position position="1"/>
    </location>
</feature>
<dbReference type="EMBL" id="BARS01042324">
    <property type="protein sequence ID" value="GAG41104.1"/>
    <property type="molecule type" value="Genomic_DNA"/>
</dbReference>
<accession>X0XD49</accession>